<evidence type="ECO:0000256" key="6">
    <source>
        <dbReference type="ARBA" id="ARBA00023002"/>
    </source>
</evidence>
<dbReference type="PANTHER" id="PTHR48069:SF3">
    <property type="entry name" value="DIHYDROFOLATE REDUCTASE"/>
    <property type="match status" value="1"/>
</dbReference>
<protein>
    <recommendedName>
        <fullName evidence="3 8">Dihydrofolate reductase</fullName>
        <ecNumber evidence="3 8">1.5.1.3</ecNumber>
    </recommendedName>
</protein>
<dbReference type="Gene3D" id="3.40.430.10">
    <property type="entry name" value="Dihydrofolate Reductase, subunit A"/>
    <property type="match status" value="1"/>
</dbReference>
<dbReference type="PROSITE" id="PS51330">
    <property type="entry name" value="DHFR_2"/>
    <property type="match status" value="1"/>
</dbReference>
<evidence type="ECO:0000256" key="8">
    <source>
        <dbReference type="PIRNR" id="PIRNR000194"/>
    </source>
</evidence>
<evidence type="ECO:0000256" key="7">
    <source>
        <dbReference type="ARBA" id="ARBA00025067"/>
    </source>
</evidence>
<evidence type="ECO:0000256" key="3">
    <source>
        <dbReference type="ARBA" id="ARBA00012856"/>
    </source>
</evidence>
<reference evidence="11 12" key="1">
    <citation type="submission" date="2024-01" db="EMBL/GenBank/DDBJ databases">
        <title>Hyphobacterium bacterium isolated from marine sediment.</title>
        <authorList>
            <person name="Zhao S."/>
        </authorList>
    </citation>
    <scope>NUCLEOTIDE SEQUENCE [LARGE SCALE GENOMIC DNA]</scope>
    <source>
        <strain evidence="12">HN65</strain>
    </source>
</reference>
<dbReference type="PANTHER" id="PTHR48069">
    <property type="entry name" value="DIHYDROFOLATE REDUCTASE"/>
    <property type="match status" value="1"/>
</dbReference>
<dbReference type="Proteomes" id="UP001354971">
    <property type="component" value="Unassembled WGS sequence"/>
</dbReference>
<evidence type="ECO:0000256" key="9">
    <source>
        <dbReference type="RuleBase" id="RU004474"/>
    </source>
</evidence>
<comment type="catalytic activity">
    <reaction evidence="8">
        <text>(6S)-5,6,7,8-tetrahydrofolate + NADP(+) = 7,8-dihydrofolate + NADPH + H(+)</text>
        <dbReference type="Rhea" id="RHEA:15009"/>
        <dbReference type="ChEBI" id="CHEBI:15378"/>
        <dbReference type="ChEBI" id="CHEBI:57451"/>
        <dbReference type="ChEBI" id="CHEBI:57453"/>
        <dbReference type="ChEBI" id="CHEBI:57783"/>
        <dbReference type="ChEBI" id="CHEBI:58349"/>
        <dbReference type="EC" id="1.5.1.3"/>
    </reaction>
</comment>
<proteinExistence type="inferred from homology"/>
<dbReference type="RefSeq" id="WP_330198944.1">
    <property type="nucleotide sequence ID" value="NZ_JAZDRP010000004.1"/>
</dbReference>
<keyword evidence="4 8" id="KW-0554">One-carbon metabolism</keyword>
<comment type="pathway">
    <text evidence="1 8">Cofactor biosynthesis; tetrahydrofolate biosynthesis; 5,6,7,8-tetrahydrofolate from 7,8-dihydrofolate: step 1/1.</text>
</comment>
<evidence type="ECO:0000313" key="12">
    <source>
        <dbReference type="Proteomes" id="UP001354971"/>
    </source>
</evidence>
<accession>A0ABU7LQU0</accession>
<evidence type="ECO:0000313" key="11">
    <source>
        <dbReference type="EMBL" id="MEE2526281.1"/>
    </source>
</evidence>
<evidence type="ECO:0000256" key="5">
    <source>
        <dbReference type="ARBA" id="ARBA00022857"/>
    </source>
</evidence>
<dbReference type="EC" id="1.5.1.3" evidence="3 8"/>
<dbReference type="InterPro" id="IPR017925">
    <property type="entry name" value="DHFR_CS"/>
</dbReference>
<dbReference type="InterPro" id="IPR024072">
    <property type="entry name" value="DHFR-like_dom_sf"/>
</dbReference>
<dbReference type="PROSITE" id="PS00075">
    <property type="entry name" value="DHFR_1"/>
    <property type="match status" value="1"/>
</dbReference>
<name>A0ABU7LQU0_9PROT</name>
<dbReference type="PRINTS" id="PR00070">
    <property type="entry name" value="DHFR"/>
</dbReference>
<dbReference type="PIRSF" id="PIRSF000194">
    <property type="entry name" value="DHFR"/>
    <property type="match status" value="1"/>
</dbReference>
<evidence type="ECO:0000259" key="10">
    <source>
        <dbReference type="PROSITE" id="PS51330"/>
    </source>
</evidence>
<dbReference type="SUPFAM" id="SSF53597">
    <property type="entry name" value="Dihydrofolate reductase-like"/>
    <property type="match status" value="1"/>
</dbReference>
<dbReference type="InterPro" id="IPR001796">
    <property type="entry name" value="DHFR_dom"/>
</dbReference>
<dbReference type="GO" id="GO:0004146">
    <property type="term" value="F:dihydrofolate reductase activity"/>
    <property type="evidence" value="ECO:0007669"/>
    <property type="project" value="UniProtKB-EC"/>
</dbReference>
<feature type="domain" description="DHFR" evidence="10">
    <location>
        <begin position="3"/>
        <end position="168"/>
    </location>
</feature>
<keyword evidence="5 8" id="KW-0521">NADP</keyword>
<dbReference type="InterPro" id="IPR012259">
    <property type="entry name" value="DHFR"/>
</dbReference>
<dbReference type="CDD" id="cd00209">
    <property type="entry name" value="DHFR"/>
    <property type="match status" value="1"/>
</dbReference>
<dbReference type="EMBL" id="JAZDRP010000004">
    <property type="protein sequence ID" value="MEE2526281.1"/>
    <property type="molecule type" value="Genomic_DNA"/>
</dbReference>
<sequence length="175" mass="19229">MARISLVVAAAKNGVIGVNGDLPWRLKTDLQLFKKNTLGKPVIMGRKTWESLPFKPLPKRMNIVVTRSPGYFAEGAIVVGDLGAAFDEAHMRADMDDVDEVCVIGGAQIYAATREVADRIYLTEVDAEPQGDAHLDPFDPDIWQEVHSEAYPAGPDDDHAFTFKVLERSTSAMND</sequence>
<evidence type="ECO:0000256" key="4">
    <source>
        <dbReference type="ARBA" id="ARBA00022563"/>
    </source>
</evidence>
<comment type="caution">
    <text evidence="11">The sequence shown here is derived from an EMBL/GenBank/DDBJ whole genome shotgun (WGS) entry which is preliminary data.</text>
</comment>
<evidence type="ECO:0000256" key="2">
    <source>
        <dbReference type="ARBA" id="ARBA00009539"/>
    </source>
</evidence>
<keyword evidence="6 8" id="KW-0560">Oxidoreductase</keyword>
<dbReference type="Pfam" id="PF00186">
    <property type="entry name" value="DHFR_1"/>
    <property type="match status" value="1"/>
</dbReference>
<comment type="similarity">
    <text evidence="2 8 9">Belongs to the dihydrofolate reductase family.</text>
</comment>
<evidence type="ECO:0000256" key="1">
    <source>
        <dbReference type="ARBA" id="ARBA00004903"/>
    </source>
</evidence>
<organism evidence="11 12">
    <name type="scientific">Hyphobacterium lacteum</name>
    <dbReference type="NCBI Taxonomy" id="3116575"/>
    <lineage>
        <taxon>Bacteria</taxon>
        <taxon>Pseudomonadati</taxon>
        <taxon>Pseudomonadota</taxon>
        <taxon>Alphaproteobacteria</taxon>
        <taxon>Maricaulales</taxon>
        <taxon>Maricaulaceae</taxon>
        <taxon>Hyphobacterium</taxon>
    </lineage>
</organism>
<keyword evidence="12" id="KW-1185">Reference proteome</keyword>
<gene>
    <name evidence="11" type="ORF">V0U79_07870</name>
</gene>
<comment type="function">
    <text evidence="7 8">Key enzyme in folate metabolism. Catalyzes an essential reaction for de novo glycine and purine synthesis, and for DNA precursor synthesis.</text>
</comment>